<sequence length="24" mass="2853">MCKKREEMVCIVGMRVLLRIETIT</sequence>
<comment type="caution">
    <text evidence="1">The sequence shown here is derived from an EMBL/GenBank/DDBJ whole genome shotgun (WGS) entry which is preliminary data.</text>
</comment>
<keyword evidence="2" id="KW-1185">Reference proteome</keyword>
<gene>
    <name evidence="1" type="ORF">RDI58_007356</name>
</gene>
<accession>A0AAN8YM23</accession>
<dbReference type="AlphaFoldDB" id="A0AAN8YM23"/>
<organism evidence="1 2">
    <name type="scientific">Solanum bulbocastanum</name>
    <name type="common">Wild potato</name>
    <dbReference type="NCBI Taxonomy" id="147425"/>
    <lineage>
        <taxon>Eukaryota</taxon>
        <taxon>Viridiplantae</taxon>
        <taxon>Streptophyta</taxon>
        <taxon>Embryophyta</taxon>
        <taxon>Tracheophyta</taxon>
        <taxon>Spermatophyta</taxon>
        <taxon>Magnoliopsida</taxon>
        <taxon>eudicotyledons</taxon>
        <taxon>Gunneridae</taxon>
        <taxon>Pentapetalae</taxon>
        <taxon>asterids</taxon>
        <taxon>lamiids</taxon>
        <taxon>Solanales</taxon>
        <taxon>Solanaceae</taxon>
        <taxon>Solanoideae</taxon>
        <taxon>Solaneae</taxon>
        <taxon>Solanum</taxon>
    </lineage>
</organism>
<evidence type="ECO:0000313" key="1">
    <source>
        <dbReference type="EMBL" id="KAK6793903.1"/>
    </source>
</evidence>
<evidence type="ECO:0000313" key="2">
    <source>
        <dbReference type="Proteomes" id="UP001371456"/>
    </source>
</evidence>
<proteinExistence type="predicted"/>
<dbReference type="Proteomes" id="UP001371456">
    <property type="component" value="Unassembled WGS sequence"/>
</dbReference>
<name>A0AAN8YM23_SOLBU</name>
<reference evidence="1 2" key="1">
    <citation type="submission" date="2024-02" db="EMBL/GenBank/DDBJ databases">
        <title>de novo genome assembly of Solanum bulbocastanum strain 11H21.</title>
        <authorList>
            <person name="Hosaka A.J."/>
        </authorList>
    </citation>
    <scope>NUCLEOTIDE SEQUENCE [LARGE SCALE GENOMIC DNA]</scope>
    <source>
        <tissue evidence="1">Young leaves</tissue>
    </source>
</reference>
<dbReference type="EMBL" id="JBANQN010000003">
    <property type="protein sequence ID" value="KAK6793903.1"/>
    <property type="molecule type" value="Genomic_DNA"/>
</dbReference>
<protein>
    <submittedName>
        <fullName evidence="1">Uncharacterized protein</fullName>
    </submittedName>
</protein>